<proteinExistence type="predicted"/>
<keyword evidence="1" id="KW-0812">Transmembrane</keyword>
<organism evidence="2 3">
    <name type="scientific">Lawsonibacter faecis</name>
    <dbReference type="NCBI Taxonomy" id="2763052"/>
    <lineage>
        <taxon>Bacteria</taxon>
        <taxon>Bacillati</taxon>
        <taxon>Bacillota</taxon>
        <taxon>Clostridia</taxon>
        <taxon>Eubacteriales</taxon>
        <taxon>Oscillospiraceae</taxon>
        <taxon>Lawsonibacter</taxon>
    </lineage>
</organism>
<protein>
    <recommendedName>
        <fullName evidence="4">Transmembrane protein</fullName>
    </recommendedName>
</protein>
<dbReference type="EMBL" id="JACOPQ010000003">
    <property type="protein sequence ID" value="MBC5736314.1"/>
    <property type="molecule type" value="Genomic_DNA"/>
</dbReference>
<keyword evidence="1" id="KW-0472">Membrane</keyword>
<comment type="caution">
    <text evidence="2">The sequence shown here is derived from an EMBL/GenBank/DDBJ whole genome shotgun (WGS) entry which is preliminary data.</text>
</comment>
<feature type="transmembrane region" description="Helical" evidence="1">
    <location>
        <begin position="60"/>
        <end position="78"/>
    </location>
</feature>
<reference evidence="2" key="1">
    <citation type="submission" date="2020-08" db="EMBL/GenBank/DDBJ databases">
        <title>Genome public.</title>
        <authorList>
            <person name="Liu C."/>
            <person name="Sun Q."/>
        </authorList>
    </citation>
    <scope>NUCLEOTIDE SEQUENCE</scope>
    <source>
        <strain evidence="2">NSJ-52</strain>
    </source>
</reference>
<feature type="transmembrane region" description="Helical" evidence="1">
    <location>
        <begin position="30"/>
        <end position="48"/>
    </location>
</feature>
<dbReference type="RefSeq" id="WP_186918647.1">
    <property type="nucleotide sequence ID" value="NZ_JACOPQ010000003.1"/>
</dbReference>
<evidence type="ECO:0000256" key="1">
    <source>
        <dbReference type="SAM" id="Phobius"/>
    </source>
</evidence>
<keyword evidence="1" id="KW-1133">Transmembrane helix</keyword>
<evidence type="ECO:0000313" key="3">
    <source>
        <dbReference type="Proteomes" id="UP000607645"/>
    </source>
</evidence>
<sequence>MDDFYIDFDRVGLEMEALTLDLWGYWAARYGELLGGVLVVLVFLLTVAHMDGSLPWDKGSYILTGAAFAGWLATVLLARRRRNRVLERAERLMGEWTEEAKRAYCCLLWKLAVLLLTGHRRRRYSPR</sequence>
<accession>A0A8J6JJB8</accession>
<evidence type="ECO:0008006" key="4">
    <source>
        <dbReference type="Google" id="ProtNLM"/>
    </source>
</evidence>
<dbReference type="Proteomes" id="UP000607645">
    <property type="component" value="Unassembled WGS sequence"/>
</dbReference>
<keyword evidence="3" id="KW-1185">Reference proteome</keyword>
<gene>
    <name evidence="2" type="ORF">H8S62_04730</name>
</gene>
<evidence type="ECO:0000313" key="2">
    <source>
        <dbReference type="EMBL" id="MBC5736314.1"/>
    </source>
</evidence>
<dbReference type="AlphaFoldDB" id="A0A8J6JJB8"/>
<name>A0A8J6JJB8_9FIRM</name>